<reference evidence="3" key="1">
    <citation type="journal article" date="2019" name="Int. J. Syst. Evol. Microbiol.">
        <title>The Global Catalogue of Microorganisms (GCM) 10K type strain sequencing project: providing services to taxonomists for standard genome sequencing and annotation.</title>
        <authorList>
            <consortium name="The Broad Institute Genomics Platform"/>
            <consortium name="The Broad Institute Genome Sequencing Center for Infectious Disease"/>
            <person name="Wu L."/>
            <person name="Ma J."/>
        </authorList>
    </citation>
    <scope>NUCLEOTIDE SEQUENCE [LARGE SCALE GENOMIC DNA]</scope>
    <source>
        <strain evidence="3">JCM 31486</strain>
    </source>
</reference>
<protein>
    <submittedName>
        <fullName evidence="2">Uncharacterized protein</fullName>
    </submittedName>
</protein>
<proteinExistence type="predicted"/>
<evidence type="ECO:0000313" key="3">
    <source>
        <dbReference type="Proteomes" id="UP001597045"/>
    </source>
</evidence>
<feature type="compositionally biased region" description="Polar residues" evidence="1">
    <location>
        <begin position="79"/>
        <end position="88"/>
    </location>
</feature>
<dbReference type="EMBL" id="JBHTIS010003017">
    <property type="protein sequence ID" value="MFD1050680.1"/>
    <property type="molecule type" value="Genomic_DNA"/>
</dbReference>
<keyword evidence="3" id="KW-1185">Reference proteome</keyword>
<feature type="region of interest" description="Disordered" evidence="1">
    <location>
        <begin position="79"/>
        <end position="104"/>
    </location>
</feature>
<comment type="caution">
    <text evidence="2">The sequence shown here is derived from an EMBL/GenBank/DDBJ whole genome shotgun (WGS) entry which is preliminary data.</text>
</comment>
<accession>A0ABW3MNG0</accession>
<name>A0ABW3MNG0_9PSEU</name>
<evidence type="ECO:0000313" key="2">
    <source>
        <dbReference type="EMBL" id="MFD1050680.1"/>
    </source>
</evidence>
<gene>
    <name evidence="2" type="ORF">ACFQ1S_36715</name>
</gene>
<sequence length="104" mass="11125">PDGRVDADHVPAHNYGWAGEQYKRTENAGGLSFVVQGLRQLDPLMGRYHAIGTVDNSTVAIMYQYPTADPVNTLNANGFEPQPNNWDLTGSAVGPIGGSADSPR</sequence>
<organism evidence="2 3">
    <name type="scientific">Kibdelosporangium lantanae</name>
    <dbReference type="NCBI Taxonomy" id="1497396"/>
    <lineage>
        <taxon>Bacteria</taxon>
        <taxon>Bacillati</taxon>
        <taxon>Actinomycetota</taxon>
        <taxon>Actinomycetes</taxon>
        <taxon>Pseudonocardiales</taxon>
        <taxon>Pseudonocardiaceae</taxon>
        <taxon>Kibdelosporangium</taxon>
    </lineage>
</organism>
<dbReference type="Proteomes" id="UP001597045">
    <property type="component" value="Unassembled WGS sequence"/>
</dbReference>
<feature type="non-terminal residue" evidence="2">
    <location>
        <position position="1"/>
    </location>
</feature>
<evidence type="ECO:0000256" key="1">
    <source>
        <dbReference type="SAM" id="MobiDB-lite"/>
    </source>
</evidence>